<evidence type="ECO:0000313" key="12">
    <source>
        <dbReference type="EMBL" id="GHD53149.1"/>
    </source>
</evidence>
<comment type="similarity">
    <text evidence="2">Belongs to the glycosyltransferase 20 family.</text>
</comment>
<dbReference type="FunFam" id="3.40.50.2000:FF:000024">
    <property type="entry name" value="Trehalose-6-phosphate synthase"/>
    <property type="match status" value="1"/>
</dbReference>
<dbReference type="AlphaFoldDB" id="A0A918XST9"/>
<evidence type="ECO:0000256" key="2">
    <source>
        <dbReference type="ARBA" id="ARBA00008799"/>
    </source>
</evidence>
<evidence type="ECO:0000256" key="5">
    <source>
        <dbReference type="ARBA" id="ARBA00018539"/>
    </source>
</evidence>
<keyword evidence="7" id="KW-0808">Transferase</keyword>
<reference evidence="12" key="2">
    <citation type="submission" date="2020-09" db="EMBL/GenBank/DDBJ databases">
        <authorList>
            <person name="Sun Q."/>
            <person name="Kim S."/>
        </authorList>
    </citation>
    <scope>NUCLEOTIDE SEQUENCE</scope>
    <source>
        <strain evidence="12">KCTC 42651</strain>
    </source>
</reference>
<evidence type="ECO:0000313" key="13">
    <source>
        <dbReference type="Proteomes" id="UP000630353"/>
    </source>
</evidence>
<evidence type="ECO:0000256" key="1">
    <source>
        <dbReference type="ARBA" id="ARBA00005199"/>
    </source>
</evidence>
<evidence type="ECO:0000256" key="9">
    <source>
        <dbReference type="ARBA" id="ARBA00030365"/>
    </source>
</evidence>
<reference evidence="12" key="1">
    <citation type="journal article" date="2014" name="Int. J. Syst. Evol. Microbiol.">
        <title>Complete genome sequence of Corynebacterium casei LMG S-19264T (=DSM 44701T), isolated from a smear-ripened cheese.</title>
        <authorList>
            <consortium name="US DOE Joint Genome Institute (JGI-PGF)"/>
            <person name="Walter F."/>
            <person name="Albersmeier A."/>
            <person name="Kalinowski J."/>
            <person name="Ruckert C."/>
        </authorList>
    </citation>
    <scope>NUCLEOTIDE SEQUENCE</scope>
    <source>
        <strain evidence="12">KCTC 42651</strain>
    </source>
</reference>
<proteinExistence type="inferred from homology"/>
<evidence type="ECO:0000256" key="3">
    <source>
        <dbReference type="ARBA" id="ARBA00011881"/>
    </source>
</evidence>
<comment type="subunit">
    <text evidence="3">Homotetramer.</text>
</comment>
<dbReference type="GO" id="GO:0005992">
    <property type="term" value="P:trehalose biosynthetic process"/>
    <property type="evidence" value="ECO:0007669"/>
    <property type="project" value="InterPro"/>
</dbReference>
<dbReference type="RefSeq" id="WP_189990886.1">
    <property type="nucleotide sequence ID" value="NZ_BMZS01000006.1"/>
</dbReference>
<evidence type="ECO:0000256" key="10">
    <source>
        <dbReference type="ARBA" id="ARBA00030943"/>
    </source>
</evidence>
<accession>A0A918XST9</accession>
<dbReference type="Proteomes" id="UP000630353">
    <property type="component" value="Unassembled WGS sequence"/>
</dbReference>
<dbReference type="Gene3D" id="3.40.50.2000">
    <property type="entry name" value="Glycogen Phosphorylase B"/>
    <property type="match status" value="2"/>
</dbReference>
<dbReference type="EMBL" id="BMZS01000006">
    <property type="protein sequence ID" value="GHD53149.1"/>
    <property type="molecule type" value="Genomic_DNA"/>
</dbReference>
<organism evidence="12 13">
    <name type="scientific">Thalassobaculum fulvum</name>
    <dbReference type="NCBI Taxonomy" id="1633335"/>
    <lineage>
        <taxon>Bacteria</taxon>
        <taxon>Pseudomonadati</taxon>
        <taxon>Pseudomonadota</taxon>
        <taxon>Alphaproteobacteria</taxon>
        <taxon>Rhodospirillales</taxon>
        <taxon>Thalassobaculaceae</taxon>
        <taxon>Thalassobaculum</taxon>
    </lineage>
</organism>
<evidence type="ECO:0000256" key="11">
    <source>
        <dbReference type="ARBA" id="ARBA00048039"/>
    </source>
</evidence>
<dbReference type="CDD" id="cd03788">
    <property type="entry name" value="GT20_TPS"/>
    <property type="match status" value="1"/>
</dbReference>
<name>A0A918XST9_9PROT</name>
<dbReference type="InterPro" id="IPR001830">
    <property type="entry name" value="Glyco_trans_20"/>
</dbReference>
<dbReference type="EC" id="2.4.1.15" evidence="4"/>
<gene>
    <name evidence="12" type="primary">otsA-1</name>
    <name evidence="12" type="ORF">GCM10017083_29510</name>
</gene>
<protein>
    <recommendedName>
        <fullName evidence="5">Trehalose-6-phosphate synthase</fullName>
        <ecNumber evidence="4">2.4.1.15</ecNumber>
    </recommendedName>
    <alternativeName>
        <fullName evidence="9">Alpha,alpha-trehalose-phosphate synthase [UDP-forming]</fullName>
    </alternativeName>
    <alternativeName>
        <fullName evidence="10">Osmoregulatory trehalose synthesis protein A</fullName>
    </alternativeName>
    <alternativeName>
        <fullName evidence="8">UDP-glucose-glucosephosphate glucosyltransferase</fullName>
    </alternativeName>
</protein>
<evidence type="ECO:0000256" key="6">
    <source>
        <dbReference type="ARBA" id="ARBA00022676"/>
    </source>
</evidence>
<keyword evidence="6" id="KW-0328">Glycosyltransferase</keyword>
<dbReference type="Pfam" id="PF00982">
    <property type="entry name" value="Glyco_transf_20"/>
    <property type="match status" value="1"/>
</dbReference>
<evidence type="ECO:0000256" key="4">
    <source>
        <dbReference type="ARBA" id="ARBA00012538"/>
    </source>
</evidence>
<evidence type="ECO:0000256" key="8">
    <source>
        <dbReference type="ARBA" id="ARBA00029654"/>
    </source>
</evidence>
<comment type="pathway">
    <text evidence="1">Glycan biosynthesis; trehalose biosynthesis.</text>
</comment>
<comment type="catalytic activity">
    <reaction evidence="11">
        <text>D-glucose 6-phosphate + UDP-alpha-D-glucose = alpha,alpha-trehalose 6-phosphate + UDP + H(+)</text>
        <dbReference type="Rhea" id="RHEA:18889"/>
        <dbReference type="ChEBI" id="CHEBI:15378"/>
        <dbReference type="ChEBI" id="CHEBI:58223"/>
        <dbReference type="ChEBI" id="CHEBI:58429"/>
        <dbReference type="ChEBI" id="CHEBI:58885"/>
        <dbReference type="ChEBI" id="CHEBI:61548"/>
        <dbReference type="EC" id="2.4.1.15"/>
    </reaction>
</comment>
<dbReference type="PANTHER" id="PTHR10788:SF106">
    <property type="entry name" value="BCDNA.GH08860"/>
    <property type="match status" value="1"/>
</dbReference>
<dbReference type="PANTHER" id="PTHR10788">
    <property type="entry name" value="TREHALOSE-6-PHOSPHATE SYNTHASE"/>
    <property type="match status" value="1"/>
</dbReference>
<dbReference type="SUPFAM" id="SSF53756">
    <property type="entry name" value="UDP-Glycosyltransferase/glycogen phosphorylase"/>
    <property type="match status" value="1"/>
</dbReference>
<dbReference type="GO" id="GO:0003825">
    <property type="term" value="F:alpha,alpha-trehalose-phosphate synthase (UDP-forming) activity"/>
    <property type="evidence" value="ECO:0007669"/>
    <property type="project" value="UniProtKB-EC"/>
</dbReference>
<comment type="caution">
    <text evidence="12">The sequence shown here is derived from an EMBL/GenBank/DDBJ whole genome shotgun (WGS) entry which is preliminary data.</text>
</comment>
<keyword evidence="13" id="KW-1185">Reference proteome</keyword>
<evidence type="ECO:0000256" key="7">
    <source>
        <dbReference type="ARBA" id="ARBA00022679"/>
    </source>
</evidence>
<sequence length="456" mass="51262">MSRLVVVSNRVAPIQEGKQSSGGLAVAVQEALSEVGGVWFGWSGEIYTSGSSRVKTETKGRITYATMPLARRDYDAFYKGYANATLWPLFHYRMEFVEYQRSYVAGYRRVNEEFAGRLSSMLEPDDLIWVHDYHLIPLGRDLRMMGHRNRIGFFLHIPFPPPDLLTACSDHAYLVQSLCAYDVVGFQTENDVRNFLAYIRTIAGGSVGRNGRFEAYGERSRACAFPIGIYPDQLASQAAASARSRQTRRLVESLAGKDLIVGVDRLDYSKGLDRRFDAYETLLEAAPGLRGHVSYMQIAPPSRSDVQSYRAIREVLEGKAGRINGRFAEFDWVPLRYLNKSFQRDQLTGFFRAARVGFVTPLRDGMNLVAKEYVACQDPEDPGVLVLSQFAGAAAELDGAVTVNPYDHEYVADGLQRALAMPVEERRARWTSMMSALRANNLGVWRRSFLRALQGR</sequence>